<organism evidence="1 2">
    <name type="scientific">Caerostris extrusa</name>
    <name type="common">Bark spider</name>
    <name type="synonym">Caerostris bankana</name>
    <dbReference type="NCBI Taxonomy" id="172846"/>
    <lineage>
        <taxon>Eukaryota</taxon>
        <taxon>Metazoa</taxon>
        <taxon>Ecdysozoa</taxon>
        <taxon>Arthropoda</taxon>
        <taxon>Chelicerata</taxon>
        <taxon>Arachnida</taxon>
        <taxon>Araneae</taxon>
        <taxon>Araneomorphae</taxon>
        <taxon>Entelegynae</taxon>
        <taxon>Araneoidea</taxon>
        <taxon>Araneidae</taxon>
        <taxon>Caerostris</taxon>
    </lineage>
</organism>
<evidence type="ECO:0000313" key="2">
    <source>
        <dbReference type="Proteomes" id="UP001054945"/>
    </source>
</evidence>
<evidence type="ECO:0000313" key="1">
    <source>
        <dbReference type="EMBL" id="GIX68410.1"/>
    </source>
</evidence>
<protein>
    <submittedName>
        <fullName evidence="1">FTP domain-containing protein</fullName>
    </submittedName>
</protein>
<feature type="non-terminal residue" evidence="1">
    <location>
        <position position="1"/>
    </location>
</feature>
<gene>
    <name evidence="1" type="primary">AVEN_5195_1</name>
    <name evidence="1" type="ORF">CEXT_695891</name>
</gene>
<dbReference type="AlphaFoldDB" id="A0AAV4M839"/>
<reference evidence="1 2" key="1">
    <citation type="submission" date="2021-06" db="EMBL/GenBank/DDBJ databases">
        <title>Caerostris extrusa draft genome.</title>
        <authorList>
            <person name="Kono N."/>
            <person name="Arakawa K."/>
        </authorList>
    </citation>
    <scope>NUCLEOTIDE SEQUENCE [LARGE SCALE GENOMIC DNA]</scope>
</reference>
<dbReference type="Proteomes" id="UP001054945">
    <property type="component" value="Unassembled WGS sequence"/>
</dbReference>
<sequence length="65" mass="7266">FRLHDIQVRVGNVKLSKKWDNEIFEENSLCGENVGGGIGDAVVKIRLPALPSAWKVHKCTDHQVL</sequence>
<accession>A0AAV4M839</accession>
<name>A0AAV4M839_CAEEX</name>
<dbReference type="EMBL" id="BPLR01019489">
    <property type="protein sequence ID" value="GIX68410.1"/>
    <property type="molecule type" value="Genomic_DNA"/>
</dbReference>
<keyword evidence="2" id="KW-1185">Reference proteome</keyword>
<proteinExistence type="predicted"/>
<comment type="caution">
    <text evidence="1">The sequence shown here is derived from an EMBL/GenBank/DDBJ whole genome shotgun (WGS) entry which is preliminary data.</text>
</comment>